<gene>
    <name evidence="1" type="ORF">PS2_115</name>
</gene>
<dbReference type="Proteomes" id="UP000024445">
    <property type="component" value="Segment"/>
</dbReference>
<protein>
    <submittedName>
        <fullName evidence="1">Uncharacterized protein</fullName>
    </submittedName>
</protein>
<evidence type="ECO:0000313" key="1">
    <source>
        <dbReference type="EMBL" id="AHY25361.1"/>
    </source>
</evidence>
<dbReference type="EMBL" id="KJ025957">
    <property type="protein sequence ID" value="AHY25361.1"/>
    <property type="molecule type" value="Genomic_DNA"/>
</dbReference>
<keyword evidence="2" id="KW-1185">Reference proteome</keyword>
<dbReference type="PROSITE" id="PS51257">
    <property type="entry name" value="PROKAR_LIPOPROTEIN"/>
    <property type="match status" value="1"/>
</dbReference>
<accession>A0A023W6A7</accession>
<organism evidence="1 2">
    <name type="scientific">Serratia phage PS2</name>
    <dbReference type="NCBI Taxonomy" id="1481112"/>
    <lineage>
        <taxon>Viruses</taxon>
        <taxon>Duplodnaviria</taxon>
        <taxon>Heunggongvirae</taxon>
        <taxon>Uroviricota</taxon>
        <taxon>Caudoviricetes</taxon>
        <taxon>Muldoonvirus</taxon>
        <taxon>Muldoonvirus PS2</taxon>
    </lineage>
</organism>
<reference evidence="1 2" key="1">
    <citation type="submission" date="2014-01" db="EMBL/GenBank/DDBJ databases">
        <authorList>
            <person name="Zhang G."/>
            <person name="Jin J."/>
            <person name="Li Z.J."/>
            <person name="Wang S.W."/>
            <person name="Chen S.J."/>
            <person name="Wang S.M."/>
            <person name="Wang X.T."/>
            <person name="Li Y.H."/>
            <person name="Wang J."/>
            <person name="Yang C.K."/>
            <person name="Wang L."/>
        </authorList>
    </citation>
    <scope>NUCLEOTIDE SEQUENCE [LARGE SCALE GENOMIC DNA]</scope>
</reference>
<name>A0A023W6A7_9CAUD</name>
<dbReference type="KEGG" id="vg:19484998"/>
<dbReference type="GeneID" id="19484998"/>
<proteinExistence type="predicted"/>
<evidence type="ECO:0000313" key="2">
    <source>
        <dbReference type="Proteomes" id="UP000024445"/>
    </source>
</evidence>
<dbReference type="RefSeq" id="YP_009030162.1">
    <property type="nucleotide sequence ID" value="NC_024121.1"/>
</dbReference>
<sequence length="68" mass="7610">MNIREKFLFCLCVLGIVACVVFAIDDLGKPSERPAKCAELASKLDSEYHVIDDRCYIKGYGKIKAIDL</sequence>